<dbReference type="GO" id="GO:0004573">
    <property type="term" value="F:Glc3Man9GlcNAc2 oligosaccharide glucosidase activity"/>
    <property type="evidence" value="ECO:0007669"/>
    <property type="project" value="InterPro"/>
</dbReference>
<reference evidence="2 3" key="1">
    <citation type="submission" date="2019-05" db="EMBL/GenBank/DDBJ databases">
        <title>Panacibacter sp. strain 17mud1-8 Genome sequencing and assembly.</title>
        <authorList>
            <person name="Chhetri G."/>
        </authorList>
    </citation>
    <scope>NUCLEOTIDE SEQUENCE [LARGE SCALE GENOMIC DNA]</scope>
    <source>
        <strain evidence="2 3">17mud1-8</strain>
    </source>
</reference>
<dbReference type="Gene3D" id="1.50.10.10">
    <property type="match status" value="1"/>
</dbReference>
<dbReference type="PANTHER" id="PTHR10412:SF10">
    <property type="entry name" value="GLYCOSYL HYDROLASE FAMILY 63 C-TERMINAL DOMAIN-CONTAINING PROTEIN"/>
    <property type="match status" value="1"/>
</dbReference>
<dbReference type="OrthoDB" id="9781878at2"/>
<gene>
    <name evidence="2" type="ORF">FC093_05945</name>
</gene>
<evidence type="ECO:0000313" key="3">
    <source>
        <dbReference type="Proteomes" id="UP000305848"/>
    </source>
</evidence>
<dbReference type="InterPro" id="IPR004888">
    <property type="entry name" value="Glycoside_hydrolase_63"/>
</dbReference>
<keyword evidence="3" id="KW-1185">Reference proteome</keyword>
<feature type="domain" description="Mannosylglycerate hydrolase MGH1-like glycoside hydrolase" evidence="1">
    <location>
        <begin position="655"/>
        <end position="856"/>
    </location>
</feature>
<dbReference type="InterPro" id="IPR012341">
    <property type="entry name" value="6hp_glycosidase-like_sf"/>
</dbReference>
<sequence length="896" mass="104132">MTAEQQRLKVNAGKQVPLEQWGPYLSEREWGTVREDYSENGDAWNYFPFDHANGRAYKWGEDGLGGISDYFQNLCFSVALWNGKDKILKERLFGLGNYEGNHGEDVKELYYYLDNLPTHYYMQMLYKYPQQAFPYDDLINTNRHRSKLEPEYEILDTGIFKDDKYFDVFITYAKHSKTDIAIKIEVINRGKIPAPITVLPTLWFYNRWSYGGLETRPVLKEINEYTVKATHERLGDYYFYFGRPDDRFFTENETNTQKLFGKPNATGICVKDAINDAVVNNKNVEELRKSKQGTKFSPVYKTVVPAGGSKVFYLRLCDEMKSSPFANGFEQVFAQRKQEADEFYAAILPNNVSADRLLIQRQALAGLLWSKQYYHYDIERWISTGDGISPISYQRQHGRNHDWLHLKNQDIILMPDKWEYPWYAAWDLAFHCIPMALIDPVYAKHQLLLIMREWYMKPDGQLPAYEWNFGDVNPPVQALAALEVYRIEKRNTGAGDIDFLKRIFQKLIINFTWWINRKDPNGNNIFEGGFLGLDNIGVFNRSMQLQGQMELEQADGTSWMGMYALNMMDMAIEIAMNDPSFEDTATKFFEHFVLIAEALNELGMWNDEDKFYYDTLAMINASPIQLRIKSIVGLTSLFAVSIIETNVLQKLDDFQKRITWFEDYRKKNNKFWPNEERAEENKILLSLIPKERLVALLQRMLSETEFLSPGGIRALSKYHEKYPYSVNIEGTEYTIQYDPGDSTSNFYGGNSNWRGPVWMPINYLIIESISKYGDFYGDGLTIEYPTGSGNYLNLKQVAGKLIDRVASLFEIDAQNQRRLHGNYNWFYSKPENRDLILYFEYFHGDNGHGLGASHQSGWTSLIASLLTEQAQTKPGYKQEEKVVIDEEEEVAEEKGV</sequence>
<proteinExistence type="predicted"/>
<dbReference type="InterPro" id="IPR008928">
    <property type="entry name" value="6-hairpin_glycosidase_sf"/>
</dbReference>
<organism evidence="2 3">
    <name type="scientific">Ilyomonas limi</name>
    <dbReference type="NCBI Taxonomy" id="2575867"/>
    <lineage>
        <taxon>Bacteria</taxon>
        <taxon>Pseudomonadati</taxon>
        <taxon>Bacteroidota</taxon>
        <taxon>Chitinophagia</taxon>
        <taxon>Chitinophagales</taxon>
        <taxon>Chitinophagaceae</taxon>
        <taxon>Ilyomonas</taxon>
    </lineage>
</organism>
<dbReference type="EMBL" id="SZQL01000003">
    <property type="protein sequence ID" value="TKK70397.1"/>
    <property type="molecule type" value="Genomic_DNA"/>
</dbReference>
<dbReference type="InterPro" id="IPR054491">
    <property type="entry name" value="MGH1-like_GH"/>
</dbReference>
<feature type="domain" description="Mannosylglycerate hydrolase MGH1-like glycoside hydrolase" evidence="1">
    <location>
        <begin position="420"/>
        <end position="526"/>
    </location>
</feature>
<dbReference type="Pfam" id="PF22422">
    <property type="entry name" value="MGH1-like_GH"/>
    <property type="match status" value="2"/>
</dbReference>
<protein>
    <submittedName>
        <fullName evidence="2">Glucosidase</fullName>
    </submittedName>
</protein>
<dbReference type="AlphaFoldDB" id="A0A4U3L9K2"/>
<dbReference type="SUPFAM" id="SSF48208">
    <property type="entry name" value="Six-hairpin glycosidases"/>
    <property type="match status" value="1"/>
</dbReference>
<name>A0A4U3L9K2_9BACT</name>
<accession>A0A4U3L9K2</accession>
<dbReference type="PANTHER" id="PTHR10412">
    <property type="entry name" value="MANNOSYL-OLIGOSACCHARIDE GLUCOSIDASE"/>
    <property type="match status" value="1"/>
</dbReference>
<dbReference type="Proteomes" id="UP000305848">
    <property type="component" value="Unassembled WGS sequence"/>
</dbReference>
<evidence type="ECO:0000259" key="1">
    <source>
        <dbReference type="Pfam" id="PF22422"/>
    </source>
</evidence>
<dbReference type="GO" id="GO:0009311">
    <property type="term" value="P:oligosaccharide metabolic process"/>
    <property type="evidence" value="ECO:0007669"/>
    <property type="project" value="InterPro"/>
</dbReference>
<evidence type="ECO:0000313" key="2">
    <source>
        <dbReference type="EMBL" id="TKK70397.1"/>
    </source>
</evidence>
<comment type="caution">
    <text evidence="2">The sequence shown here is derived from an EMBL/GenBank/DDBJ whole genome shotgun (WGS) entry which is preliminary data.</text>
</comment>